<accession>A0ABN8U2C9</accession>
<evidence type="ECO:0000313" key="4">
    <source>
        <dbReference type="Proteomes" id="UP001154322"/>
    </source>
</evidence>
<protein>
    <recommendedName>
        <fullName evidence="5">DUF4190 domain-containing protein</fullName>
    </recommendedName>
</protein>
<dbReference type="PANTHER" id="PTHR40040:SF1">
    <property type="entry name" value="MEMBRANE PROTEIN"/>
    <property type="match status" value="1"/>
</dbReference>
<feature type="transmembrane region" description="Helical" evidence="2">
    <location>
        <begin position="93"/>
        <end position="113"/>
    </location>
</feature>
<dbReference type="RefSeq" id="WP_213427932.1">
    <property type="nucleotide sequence ID" value="NZ_AP031286.1"/>
</dbReference>
<name>A0ABN8U2C9_9BACL</name>
<proteinExistence type="predicted"/>
<feature type="compositionally biased region" description="Basic residues" evidence="1">
    <location>
        <begin position="1"/>
        <end position="12"/>
    </location>
</feature>
<evidence type="ECO:0008006" key="5">
    <source>
        <dbReference type="Google" id="ProtNLM"/>
    </source>
</evidence>
<keyword evidence="4" id="KW-1185">Reference proteome</keyword>
<feature type="transmembrane region" description="Helical" evidence="2">
    <location>
        <begin position="52"/>
        <end position="73"/>
    </location>
</feature>
<keyword evidence="2" id="KW-0472">Membrane</keyword>
<gene>
    <name evidence="3" type="ORF">WJ0W_002436</name>
</gene>
<evidence type="ECO:0000313" key="3">
    <source>
        <dbReference type="EMBL" id="CAH8245205.1"/>
    </source>
</evidence>
<comment type="caution">
    <text evidence="3">The sequence shown here is derived from an EMBL/GenBank/DDBJ whole genome shotgun (WGS) entry which is preliminary data.</text>
</comment>
<evidence type="ECO:0000256" key="2">
    <source>
        <dbReference type="SAM" id="Phobius"/>
    </source>
</evidence>
<organism evidence="3 4">
    <name type="scientific">Paenibacillus melissococcoides</name>
    <dbReference type="NCBI Taxonomy" id="2912268"/>
    <lineage>
        <taxon>Bacteria</taxon>
        <taxon>Bacillati</taxon>
        <taxon>Bacillota</taxon>
        <taxon>Bacilli</taxon>
        <taxon>Bacillales</taxon>
        <taxon>Paenibacillaceae</taxon>
        <taxon>Paenibacillus</taxon>
    </lineage>
</organism>
<dbReference type="Proteomes" id="UP001154322">
    <property type="component" value="Unassembled WGS sequence"/>
</dbReference>
<keyword evidence="2" id="KW-0812">Transmembrane</keyword>
<dbReference type="PANTHER" id="PTHR40040">
    <property type="entry name" value="SMALL HYDROPHOBIC PROTEIN-RELATED"/>
    <property type="match status" value="1"/>
</dbReference>
<reference evidence="3" key="1">
    <citation type="submission" date="2022-06" db="EMBL/GenBank/DDBJ databases">
        <authorList>
            <person name="Dietemann V."/>
            <person name="Ory F."/>
            <person name="Dainat B."/>
            <person name="Oberhansli S."/>
        </authorList>
    </citation>
    <scope>NUCLEOTIDE SEQUENCE</scope>
    <source>
        <strain evidence="3">Ena-SAMPLE-TAB-26-04-2022-14:26:32:270-5432</strain>
    </source>
</reference>
<sequence>MKAKGRRHKKNRQRESIARDTEFAAEAGTLSPWEAMNADAEAEKERGKIDHICGVGAVAVGFSIVSVIMFPYVLGLSGIALGGLSYLQGSRSLGMIAIIVGSFAIVLRLLLLASM</sequence>
<keyword evidence="2" id="KW-1133">Transmembrane helix</keyword>
<dbReference type="EMBL" id="CALYLO010000003">
    <property type="protein sequence ID" value="CAH8245205.1"/>
    <property type="molecule type" value="Genomic_DNA"/>
</dbReference>
<feature type="region of interest" description="Disordered" evidence="1">
    <location>
        <begin position="1"/>
        <end position="21"/>
    </location>
</feature>
<dbReference type="InterPro" id="IPR055338">
    <property type="entry name" value="YqfX-like"/>
</dbReference>
<evidence type="ECO:0000256" key="1">
    <source>
        <dbReference type="SAM" id="MobiDB-lite"/>
    </source>
</evidence>